<dbReference type="Pfam" id="PF07859">
    <property type="entry name" value="Abhydrolase_3"/>
    <property type="match status" value="1"/>
</dbReference>
<dbReference type="AlphaFoldDB" id="A0A9X3EUD9"/>
<comment type="similarity">
    <text evidence="1">Belongs to the 'GDXG' lipolytic enzyme family.</text>
</comment>
<dbReference type="Gene3D" id="3.40.50.1820">
    <property type="entry name" value="alpha/beta hydrolase"/>
    <property type="match status" value="1"/>
</dbReference>
<evidence type="ECO:0000313" key="4">
    <source>
        <dbReference type="EMBL" id="MCY1010474.1"/>
    </source>
</evidence>
<feature type="domain" description="Alpha/beta hydrolase fold-3" evidence="3">
    <location>
        <begin position="96"/>
        <end position="296"/>
    </location>
</feature>
<dbReference type="PROSITE" id="PS01173">
    <property type="entry name" value="LIPASE_GDXG_HIS"/>
    <property type="match status" value="1"/>
</dbReference>
<dbReference type="PANTHER" id="PTHR48081:SF30">
    <property type="entry name" value="ACETYL-HYDROLASE LIPR-RELATED"/>
    <property type="match status" value="1"/>
</dbReference>
<dbReference type="InterPro" id="IPR013094">
    <property type="entry name" value="AB_hydrolase_3"/>
</dbReference>
<gene>
    <name evidence="4" type="ORF">OV079_33890</name>
</gene>
<dbReference type="InterPro" id="IPR050300">
    <property type="entry name" value="GDXG_lipolytic_enzyme"/>
</dbReference>
<dbReference type="InterPro" id="IPR029058">
    <property type="entry name" value="AB_hydrolase_fold"/>
</dbReference>
<dbReference type="PANTHER" id="PTHR48081">
    <property type="entry name" value="AB HYDROLASE SUPERFAMILY PROTEIN C4A8.06C"/>
    <property type="match status" value="1"/>
</dbReference>
<dbReference type="GO" id="GO:0004806">
    <property type="term" value="F:triacylglycerol lipase activity"/>
    <property type="evidence" value="ECO:0007669"/>
    <property type="project" value="TreeGrafter"/>
</dbReference>
<dbReference type="EMBL" id="JAPNKE010000002">
    <property type="protein sequence ID" value="MCY1010474.1"/>
    <property type="molecule type" value="Genomic_DNA"/>
</dbReference>
<protein>
    <submittedName>
        <fullName evidence="4">Alpha/beta hydrolase</fullName>
    </submittedName>
</protein>
<keyword evidence="5" id="KW-1185">Reference proteome</keyword>
<dbReference type="InterPro" id="IPR002168">
    <property type="entry name" value="Lipase_GDXG_HIS_AS"/>
</dbReference>
<evidence type="ECO:0000313" key="5">
    <source>
        <dbReference type="Proteomes" id="UP001150924"/>
    </source>
</evidence>
<dbReference type="RefSeq" id="WP_267773437.1">
    <property type="nucleotide sequence ID" value="NZ_JAPNKE010000002.1"/>
</dbReference>
<organism evidence="4 5">
    <name type="scientific">Nannocystis pusilla</name>
    <dbReference type="NCBI Taxonomy" id="889268"/>
    <lineage>
        <taxon>Bacteria</taxon>
        <taxon>Pseudomonadati</taxon>
        <taxon>Myxococcota</taxon>
        <taxon>Polyangia</taxon>
        <taxon>Nannocystales</taxon>
        <taxon>Nannocystaceae</taxon>
        <taxon>Nannocystis</taxon>
    </lineage>
</organism>
<evidence type="ECO:0000256" key="1">
    <source>
        <dbReference type="ARBA" id="ARBA00010515"/>
    </source>
</evidence>
<dbReference type="SUPFAM" id="SSF53474">
    <property type="entry name" value="alpha/beta-Hydrolases"/>
    <property type="match status" value="1"/>
</dbReference>
<evidence type="ECO:0000256" key="2">
    <source>
        <dbReference type="ARBA" id="ARBA00022801"/>
    </source>
</evidence>
<sequence length="326" mass="36039">MLIQLYRRALIEATRLRRVFRGPLREGWSVETEAMTRVLHHYARLSSWMPVGFHRRMIGAIAPRHRPWRVRLSSVDIDGIPGEWIVPEDADPARVLLYLHGGGYACGSIASHRHYVARIARKARMRVLLVDYRLAPEHPFPAALEDARTAWRWLLARGVDPSRAAIAGESAGGGLTIATLIETRDAGEPLPGAAAVLSPWVDLTLGGASIASNERYDYIPRRVLSLYAARYARDTARTHPLLSPAHAPLHDLPPLLIQAGEAETLVDDARLLHARAIDAGVDASLSVYPDMIHAFMIFTIMRLPATDEALVELATHLRTHTAAASK</sequence>
<evidence type="ECO:0000259" key="3">
    <source>
        <dbReference type="Pfam" id="PF07859"/>
    </source>
</evidence>
<name>A0A9X3EUD9_9BACT</name>
<dbReference type="Proteomes" id="UP001150924">
    <property type="component" value="Unassembled WGS sequence"/>
</dbReference>
<comment type="caution">
    <text evidence="4">The sequence shown here is derived from an EMBL/GenBank/DDBJ whole genome shotgun (WGS) entry which is preliminary data.</text>
</comment>
<proteinExistence type="inferred from homology"/>
<accession>A0A9X3EUD9</accession>
<keyword evidence="2 4" id="KW-0378">Hydrolase</keyword>
<reference evidence="4" key="1">
    <citation type="submission" date="2022-11" db="EMBL/GenBank/DDBJ databases">
        <title>Minimal conservation of predation-associated metabolite biosynthetic gene clusters underscores biosynthetic potential of Myxococcota including descriptions for ten novel species: Archangium lansinium sp. nov., Myxococcus landrumus sp. nov., Nannocystis bai.</title>
        <authorList>
            <person name="Ahearne A."/>
            <person name="Stevens C."/>
            <person name="Phillips K."/>
        </authorList>
    </citation>
    <scope>NUCLEOTIDE SEQUENCE</scope>
    <source>
        <strain evidence="4">Na p29</strain>
    </source>
</reference>